<protein>
    <recommendedName>
        <fullName evidence="4">Phage-related protein</fullName>
    </recommendedName>
</protein>
<evidence type="ECO:0000313" key="2">
    <source>
        <dbReference type="EMBL" id="SMC32468.1"/>
    </source>
</evidence>
<sequence>MKKRIADIVTKFRAEGLGEVRAALRRLSDETRRVSRDTDRNMGRRAFNGLRTGLQAASRGMRRLGTEARAAGRQITSVMRGAGRAVAAVGRQVFSKKGAIAAALGAAGGAAYGAFPLVPGFGALGAAGLAGVLTFQDTKEIRQASSLLGVDPAVASEWQYLGDTVGLAFGDVLGSMQGLGQAMIDSLDPSSDMAAIFKKLGVSAKDGSGRLRNVSHVMTDLARRMQGLSKGQRFFVLSQIFGEGDALKLTELFDKVGKDYGKLQKEFEARKRDKLFVSREQIDAIMKFRSNMSDLILVFKAFARELFLTFAPFFERLMKSFEVFFRNPQNRAKVIQKYFVSPFIRALMLLRDFVKVFTGFDIYGPLFGQGATKLRVVNDWLYTLKWWLGQAWIVGKGLAFLFISVGWALLDLSRIIDEFIRKSTGFSISQWLAGGSADDIAGFSRDLGMIFRNLFKQDFIDPASLETPLGQAAGRGVAILRQTFDDFLIYLEDRVAARFKQVFDTIYNVAMYIDRAMKEVDKGLADGTGFANLETSLGQILMLFAQTWPAIGAFAEAIRQVFFLGEKAPSEGFQWMEDIRTIFTNLELGEAFTFLLQKLALFSTWVKETIPKLDDLAKEWLGVNAAAAFFLALFGFGILRKVIGAIGGMIQGINKLLDGIRAFRRQWRWLRTALGLRNVAIGGALMTAGKWMLVIAAAVAAIYWGIDNLASGLQWIADLLKDILPQFQYVADFVKNWRDTLGGWIEYIPGGSYLTEAKGESNPVRVAGRGIADWFMGREGFERDSMSSESLRNADLLAALDNSGKVEQAVEDAAKAVADKPVKSDKTPIVLNLPDASVNLEATEDEADKLLRSTSLLIGGI</sequence>
<gene>
    <name evidence="2" type="ORF">SAMN06297251_10136</name>
</gene>
<keyword evidence="1" id="KW-0812">Transmembrane</keyword>
<feature type="transmembrane region" description="Helical" evidence="1">
    <location>
        <begin position="679"/>
        <end position="706"/>
    </location>
</feature>
<reference evidence="2 3" key="1">
    <citation type="submission" date="2017-04" db="EMBL/GenBank/DDBJ databases">
        <authorList>
            <person name="Afonso C.L."/>
            <person name="Miller P.J."/>
            <person name="Scott M.A."/>
            <person name="Spackman E."/>
            <person name="Goraichik I."/>
            <person name="Dimitrov K.M."/>
            <person name="Suarez D.L."/>
            <person name="Swayne D.E."/>
        </authorList>
    </citation>
    <scope>NUCLEOTIDE SEQUENCE [LARGE SCALE GENOMIC DNA]</scope>
    <source>
        <strain evidence="2 3">CGMCC 1.10972</strain>
    </source>
</reference>
<dbReference type="Proteomes" id="UP000192656">
    <property type="component" value="Unassembled WGS sequence"/>
</dbReference>
<dbReference type="AlphaFoldDB" id="A0A1W1Y9P0"/>
<dbReference type="RefSeq" id="WP_084407785.1">
    <property type="nucleotide sequence ID" value="NZ_FWXR01000001.1"/>
</dbReference>
<keyword evidence="3" id="KW-1185">Reference proteome</keyword>
<evidence type="ECO:0008006" key="4">
    <source>
        <dbReference type="Google" id="ProtNLM"/>
    </source>
</evidence>
<accession>A0A1W1Y9P0</accession>
<feature type="transmembrane region" description="Helical" evidence="1">
    <location>
        <begin position="620"/>
        <end position="639"/>
    </location>
</feature>
<keyword evidence="1" id="KW-0472">Membrane</keyword>
<evidence type="ECO:0000313" key="3">
    <source>
        <dbReference type="Proteomes" id="UP000192656"/>
    </source>
</evidence>
<dbReference type="STRING" id="937218.SAMN06297251_10136"/>
<dbReference type="OrthoDB" id="8695541at2"/>
<organism evidence="2 3">
    <name type="scientific">Fulvimarina manganoxydans</name>
    <dbReference type="NCBI Taxonomy" id="937218"/>
    <lineage>
        <taxon>Bacteria</taxon>
        <taxon>Pseudomonadati</taxon>
        <taxon>Pseudomonadota</taxon>
        <taxon>Alphaproteobacteria</taxon>
        <taxon>Hyphomicrobiales</taxon>
        <taxon>Aurantimonadaceae</taxon>
        <taxon>Fulvimarina</taxon>
    </lineage>
</organism>
<dbReference type="EMBL" id="FWXR01000001">
    <property type="protein sequence ID" value="SMC32468.1"/>
    <property type="molecule type" value="Genomic_DNA"/>
</dbReference>
<keyword evidence="1" id="KW-1133">Transmembrane helix</keyword>
<evidence type="ECO:0000256" key="1">
    <source>
        <dbReference type="SAM" id="Phobius"/>
    </source>
</evidence>
<name>A0A1W1Y9P0_9HYPH</name>
<proteinExistence type="predicted"/>